<comment type="catalytic activity">
    <reaction evidence="3">
        <text>2 a mycocerosyl-[mycocerosic acid synthase] + a phthiodiolone = a dimycocerosyl phthiodiolone + 2 holo-[mycocerosic acid synthase].</text>
        <dbReference type="EC" id="2.3.1.282"/>
    </reaction>
</comment>
<dbReference type="Gene3D" id="3.30.559.10">
    <property type="entry name" value="Chloramphenicol acetyltransferase-like domain"/>
    <property type="match status" value="1"/>
</dbReference>
<evidence type="ECO:0000313" key="15">
    <source>
        <dbReference type="EMBL" id="KIA60261.1"/>
    </source>
</evidence>
<evidence type="ECO:0000256" key="10">
    <source>
        <dbReference type="ARBA" id="ARBA00030465"/>
    </source>
</evidence>
<keyword evidence="16" id="KW-1185">Reference proteome</keyword>
<dbReference type="InterPro" id="IPR031641">
    <property type="entry name" value="PapA_C"/>
</dbReference>
<evidence type="ECO:0000259" key="14">
    <source>
        <dbReference type="Pfam" id="PF16911"/>
    </source>
</evidence>
<dbReference type="SUPFAM" id="SSF52777">
    <property type="entry name" value="CoA-dependent acyltransferases"/>
    <property type="match status" value="2"/>
</dbReference>
<dbReference type="Proteomes" id="UP000031364">
    <property type="component" value="Unassembled WGS sequence"/>
</dbReference>
<evidence type="ECO:0000256" key="9">
    <source>
        <dbReference type="ARBA" id="ARBA00023315"/>
    </source>
</evidence>
<comment type="similarity">
    <text evidence="4">Belongs to the acyltransferase PapA5 family.</text>
</comment>
<comment type="catalytic activity">
    <reaction evidence="2">
        <text>2 a mycocerosyl-[mycocerosic acid synthase] + a phenolphthiocerol = a dimycocerosyl phenolphthiocerol + 2 holo-[mycocerosic acid synthase].</text>
        <dbReference type="EC" id="2.3.1.282"/>
    </reaction>
</comment>
<evidence type="ECO:0000256" key="12">
    <source>
        <dbReference type="ARBA" id="ARBA00033407"/>
    </source>
</evidence>
<protein>
    <recommendedName>
        <fullName evidence="6">Phthiocerol/phthiodiolone dimycocerosyl transferase</fullName>
        <ecNumber evidence="5">2.3.1.282</ecNumber>
    </recommendedName>
    <alternativeName>
        <fullName evidence="12">Acyltransferase PapA5</fullName>
    </alternativeName>
    <alternativeName>
        <fullName evidence="10">Phthiocerol/phthiodiolone O-acyltransferase</fullName>
    </alternativeName>
    <alternativeName>
        <fullName evidence="11">Polyketide synthase-associated protein A5</fullName>
    </alternativeName>
</protein>
<dbReference type="InterPro" id="IPR023213">
    <property type="entry name" value="CAT-like_dom_sf"/>
</dbReference>
<evidence type="ECO:0000259" key="13">
    <source>
        <dbReference type="Pfam" id="PF00668"/>
    </source>
</evidence>
<dbReference type="Pfam" id="PF16911">
    <property type="entry name" value="PapA_C"/>
    <property type="match status" value="1"/>
</dbReference>
<feature type="domain" description="Phthiocerol/phthiodiolone dimycocerosyl transferase C-terminal" evidence="14">
    <location>
        <begin position="217"/>
        <end position="368"/>
    </location>
</feature>
<gene>
    <name evidence="15" type="ORF">FG87_37915</name>
</gene>
<keyword evidence="7" id="KW-0443">Lipid metabolism</keyword>
<evidence type="ECO:0000256" key="7">
    <source>
        <dbReference type="ARBA" id="ARBA00022516"/>
    </source>
</evidence>
<dbReference type="EC" id="2.3.1.282" evidence="5"/>
<dbReference type="PANTHER" id="PTHR28037">
    <property type="entry name" value="ALCOHOL O-ACETYLTRANSFERASE 1-RELATED"/>
    <property type="match status" value="1"/>
</dbReference>
<comment type="caution">
    <text evidence="15">The sequence shown here is derived from an EMBL/GenBank/DDBJ whole genome shotgun (WGS) entry which is preliminary data.</text>
</comment>
<reference evidence="15 16" key="1">
    <citation type="journal article" date="2014" name="Int. J. Syst. Evol. Microbiol.">
        <title>Nocardia vulneris sp. nov., isolated from wounds of human patients in North America.</title>
        <authorList>
            <person name="Lasker B.A."/>
            <person name="Bell M."/>
            <person name="Klenk H.P."/>
            <person name="Sproer C."/>
            <person name="Schumann C."/>
            <person name="Schumann P."/>
            <person name="Brown J.M."/>
        </authorList>
    </citation>
    <scope>NUCLEOTIDE SEQUENCE [LARGE SCALE GENOMIC DNA]</scope>
    <source>
        <strain evidence="15 16">W9851</strain>
    </source>
</reference>
<evidence type="ECO:0000256" key="3">
    <source>
        <dbReference type="ARBA" id="ARBA00001907"/>
    </source>
</evidence>
<sequence>MPGPLSRPLSPIERWYWILDQVSPLNVVSRVRVHGALDATLLRAAADALAARHPFLRVAIAADADGTDPRFVPTAARIEVRTVTGDDATWAREVDEVELATGTDWASGPLARVLHVDLGADHDVVLVVSHVIADGTSALRLLQDLVTYAEAAQRDPAPVTSLATFDPPEARLPKKFRGAIGAARSMRVALAEELRMTAARPKRLEAQAAVEPSRRRTRFLRRELNGDELDRLAGTCRAKGVSVHGALSAALAAAIGEQLTPGQAGKLAIGSPVDFRGELQPPVGADEAGAYVCTLPTVLPYGPAVDFWDVAAQTNQDLRERSAASQHFALVSMLGVVTPKSLGHSGKTMKMAEQRGPGNICLSNIGRFDFPDRVGAWTVSGAQFIAGISMSGYYVGTVNSSHGQLFWNFTYIEDIVSEQRAVRIADDALDLLRKAIA</sequence>
<keyword evidence="9" id="KW-0012">Acyltransferase</keyword>
<dbReference type="InterPro" id="IPR001242">
    <property type="entry name" value="Condensation_dom"/>
</dbReference>
<evidence type="ECO:0000256" key="6">
    <source>
        <dbReference type="ARBA" id="ARBA00013449"/>
    </source>
</evidence>
<evidence type="ECO:0000256" key="5">
    <source>
        <dbReference type="ARBA" id="ARBA00012866"/>
    </source>
</evidence>
<accession>A0ABR4Z4J7</accession>
<feature type="domain" description="Condensation" evidence="13">
    <location>
        <begin position="8"/>
        <end position="156"/>
    </location>
</feature>
<evidence type="ECO:0000256" key="11">
    <source>
        <dbReference type="ARBA" id="ARBA00032317"/>
    </source>
</evidence>
<evidence type="ECO:0000256" key="8">
    <source>
        <dbReference type="ARBA" id="ARBA00022679"/>
    </source>
</evidence>
<name>A0ABR4Z4J7_9NOCA</name>
<keyword evidence="7" id="KW-0444">Lipid biosynthesis</keyword>
<dbReference type="Pfam" id="PF00668">
    <property type="entry name" value="Condensation"/>
    <property type="match status" value="1"/>
</dbReference>
<organism evidence="15 16">
    <name type="scientific">Nocardia vulneris</name>
    <dbReference type="NCBI Taxonomy" id="1141657"/>
    <lineage>
        <taxon>Bacteria</taxon>
        <taxon>Bacillati</taxon>
        <taxon>Actinomycetota</taxon>
        <taxon>Actinomycetes</taxon>
        <taxon>Mycobacteriales</taxon>
        <taxon>Nocardiaceae</taxon>
        <taxon>Nocardia</taxon>
    </lineage>
</organism>
<dbReference type="RefSeq" id="WP_043680788.1">
    <property type="nucleotide sequence ID" value="NZ_BDCI01000009.1"/>
</dbReference>
<comment type="catalytic activity">
    <reaction evidence="1">
        <text>2 a mycocerosyl-[mycocerosic acid synthase] + a phthiocerol = a dimycocerosyl phthiocerol + 2 holo-[mycocerosic acid synthase].</text>
        <dbReference type="EC" id="2.3.1.282"/>
    </reaction>
</comment>
<evidence type="ECO:0000256" key="4">
    <source>
        <dbReference type="ARBA" id="ARBA00006558"/>
    </source>
</evidence>
<evidence type="ECO:0000256" key="1">
    <source>
        <dbReference type="ARBA" id="ARBA00000026"/>
    </source>
</evidence>
<evidence type="ECO:0000313" key="16">
    <source>
        <dbReference type="Proteomes" id="UP000031364"/>
    </source>
</evidence>
<proteinExistence type="inferred from homology"/>
<evidence type="ECO:0000256" key="2">
    <source>
        <dbReference type="ARBA" id="ARBA00000625"/>
    </source>
</evidence>
<dbReference type="EMBL" id="JNFP01000074">
    <property type="protein sequence ID" value="KIA60261.1"/>
    <property type="molecule type" value="Genomic_DNA"/>
</dbReference>
<dbReference type="InterPro" id="IPR052058">
    <property type="entry name" value="Alcohol_O-acetyltransferase"/>
</dbReference>
<keyword evidence="8" id="KW-0808">Transferase</keyword>
<dbReference type="PANTHER" id="PTHR28037:SF1">
    <property type="entry name" value="ALCOHOL O-ACETYLTRANSFERASE 1-RELATED"/>
    <property type="match status" value="1"/>
</dbReference>
<dbReference type="Gene3D" id="3.30.559.30">
    <property type="entry name" value="Nonribosomal peptide synthetase, condensation domain"/>
    <property type="match status" value="1"/>
</dbReference>